<feature type="transmembrane region" description="Helical" evidence="1">
    <location>
        <begin position="26"/>
        <end position="48"/>
    </location>
</feature>
<comment type="caution">
    <text evidence="2">The sequence shown here is derived from an EMBL/GenBank/DDBJ whole genome shotgun (WGS) entry which is preliminary data.</text>
</comment>
<dbReference type="EMBL" id="JBHTON010000020">
    <property type="protein sequence ID" value="MFD1485105.1"/>
    <property type="molecule type" value="Genomic_DNA"/>
</dbReference>
<evidence type="ECO:0000256" key="1">
    <source>
        <dbReference type="SAM" id="Phobius"/>
    </source>
</evidence>
<gene>
    <name evidence="2" type="ORF">ACFQ5J_07670</name>
</gene>
<name>A0ABW4E5C7_9LACO</name>
<keyword evidence="3" id="KW-1185">Reference proteome</keyword>
<dbReference type="RefSeq" id="WP_125753184.1">
    <property type="nucleotide sequence ID" value="NZ_JBHTON010000020.1"/>
</dbReference>
<accession>A0ABW4E5C7</accession>
<proteinExistence type="predicted"/>
<evidence type="ECO:0000313" key="2">
    <source>
        <dbReference type="EMBL" id="MFD1485105.1"/>
    </source>
</evidence>
<keyword evidence="1" id="KW-0812">Transmembrane</keyword>
<evidence type="ECO:0000313" key="3">
    <source>
        <dbReference type="Proteomes" id="UP001597252"/>
    </source>
</evidence>
<keyword evidence="1" id="KW-1133">Transmembrane helix</keyword>
<sequence length="69" mass="7515">MALKTIKQTASKLKDETPKPSIDGTLYSIVFGTTAVIGLLSFGIYKLLTPERVIARKAKATVAKHRQAQ</sequence>
<organism evidence="2 3">
    <name type="scientific">Lacticaseibacillus baoqingensis</name>
    <dbReference type="NCBI Taxonomy" id="2486013"/>
    <lineage>
        <taxon>Bacteria</taxon>
        <taxon>Bacillati</taxon>
        <taxon>Bacillota</taxon>
        <taxon>Bacilli</taxon>
        <taxon>Lactobacillales</taxon>
        <taxon>Lactobacillaceae</taxon>
        <taxon>Lacticaseibacillus</taxon>
    </lineage>
</organism>
<reference evidence="3" key="1">
    <citation type="journal article" date="2019" name="Int. J. Syst. Evol. Microbiol.">
        <title>The Global Catalogue of Microorganisms (GCM) 10K type strain sequencing project: providing services to taxonomists for standard genome sequencing and annotation.</title>
        <authorList>
            <consortium name="The Broad Institute Genomics Platform"/>
            <consortium name="The Broad Institute Genome Sequencing Center for Infectious Disease"/>
            <person name="Wu L."/>
            <person name="Ma J."/>
        </authorList>
    </citation>
    <scope>NUCLEOTIDE SEQUENCE [LARGE SCALE GENOMIC DNA]</scope>
    <source>
        <strain evidence="3">CCM 8903</strain>
    </source>
</reference>
<dbReference type="Proteomes" id="UP001597252">
    <property type="component" value="Unassembled WGS sequence"/>
</dbReference>
<protein>
    <submittedName>
        <fullName evidence="2">Uncharacterized protein</fullName>
    </submittedName>
</protein>
<keyword evidence="1" id="KW-0472">Membrane</keyword>